<dbReference type="InterPro" id="IPR003439">
    <property type="entry name" value="ABC_transporter-like_ATP-bd"/>
</dbReference>
<dbReference type="EMBL" id="JAFBDR010000044">
    <property type="protein sequence ID" value="MBM7573701.1"/>
    <property type="molecule type" value="Genomic_DNA"/>
</dbReference>
<evidence type="ECO:0000313" key="7">
    <source>
        <dbReference type="Proteomes" id="UP001296943"/>
    </source>
</evidence>
<dbReference type="Pfam" id="PF08352">
    <property type="entry name" value="oligo_HPY"/>
    <property type="match status" value="1"/>
</dbReference>
<proteinExistence type="inferred from homology"/>
<dbReference type="PROSITE" id="PS50893">
    <property type="entry name" value="ABC_TRANSPORTER_2"/>
    <property type="match status" value="1"/>
</dbReference>
<dbReference type="NCBIfam" id="TIGR01727">
    <property type="entry name" value="oligo_HPY"/>
    <property type="match status" value="1"/>
</dbReference>
<name>A0ABS2N6E3_9BACI</name>
<organism evidence="6 7">
    <name type="scientific">Aquibacillus albus</name>
    <dbReference type="NCBI Taxonomy" id="1168171"/>
    <lineage>
        <taxon>Bacteria</taxon>
        <taxon>Bacillati</taxon>
        <taxon>Bacillota</taxon>
        <taxon>Bacilli</taxon>
        <taxon>Bacillales</taxon>
        <taxon>Bacillaceae</taxon>
        <taxon>Aquibacillus</taxon>
    </lineage>
</organism>
<dbReference type="InterPro" id="IPR013563">
    <property type="entry name" value="Oligopep_ABC_C"/>
</dbReference>
<reference evidence="6 7" key="1">
    <citation type="submission" date="2021-01" db="EMBL/GenBank/DDBJ databases">
        <title>Genomic Encyclopedia of Type Strains, Phase IV (KMG-IV): sequencing the most valuable type-strain genomes for metagenomic binning, comparative biology and taxonomic classification.</title>
        <authorList>
            <person name="Goeker M."/>
        </authorList>
    </citation>
    <scope>NUCLEOTIDE SEQUENCE [LARGE SCALE GENOMIC DNA]</scope>
    <source>
        <strain evidence="6 7">DSM 23711</strain>
    </source>
</reference>
<dbReference type="Proteomes" id="UP001296943">
    <property type="component" value="Unassembled WGS sequence"/>
</dbReference>
<dbReference type="PROSITE" id="PS00211">
    <property type="entry name" value="ABC_TRANSPORTER_1"/>
    <property type="match status" value="1"/>
</dbReference>
<dbReference type="SMART" id="SM00382">
    <property type="entry name" value="AAA"/>
    <property type="match status" value="1"/>
</dbReference>
<comment type="similarity">
    <text evidence="1">Belongs to the ABC transporter superfamily.</text>
</comment>
<evidence type="ECO:0000256" key="3">
    <source>
        <dbReference type="ARBA" id="ARBA00022741"/>
    </source>
</evidence>
<evidence type="ECO:0000313" key="6">
    <source>
        <dbReference type="EMBL" id="MBM7573701.1"/>
    </source>
</evidence>
<dbReference type="PANTHER" id="PTHR43776:SF8">
    <property type="entry name" value="ABC TRANSPORTER, ATP-BINDING PROTEIN"/>
    <property type="match status" value="1"/>
</dbReference>
<accession>A0ABS2N6E3</accession>
<feature type="domain" description="ABC transporter" evidence="5">
    <location>
        <begin position="6"/>
        <end position="255"/>
    </location>
</feature>
<protein>
    <submittedName>
        <fullName evidence="6">Oligopeptide/dipeptide ABC transporter ATP-binding protein</fullName>
    </submittedName>
</protein>
<gene>
    <name evidence="6" type="ORF">JOC48_004287</name>
</gene>
<evidence type="ECO:0000256" key="4">
    <source>
        <dbReference type="ARBA" id="ARBA00022840"/>
    </source>
</evidence>
<keyword evidence="7" id="KW-1185">Reference proteome</keyword>
<dbReference type="SUPFAM" id="SSF52540">
    <property type="entry name" value="P-loop containing nucleoside triphosphate hydrolases"/>
    <property type="match status" value="1"/>
</dbReference>
<evidence type="ECO:0000259" key="5">
    <source>
        <dbReference type="PROSITE" id="PS50893"/>
    </source>
</evidence>
<dbReference type="RefSeq" id="WP_204502333.1">
    <property type="nucleotide sequence ID" value="NZ_JAFBDR010000044.1"/>
</dbReference>
<dbReference type="Pfam" id="PF00005">
    <property type="entry name" value="ABC_tran"/>
    <property type="match status" value="1"/>
</dbReference>
<keyword evidence="2" id="KW-0813">Transport</keyword>
<sequence length="322" mass="36485">MTEKILEVKNVTKNFKIGKGLFNRNKQVLQAVSDGSFEVYKNKTLGVVGESGCGKSTTGKLIMRLEEPDEGEILFNDRNILDLSHNQMKSIRKDIQMIFQDPYASLNPQMTILETVKFSLMVHGYSKSDQRDKALEMLEMVGISKQVAQKYPSSLSGGQRQRVAIARALVLNPQFVVADEPVSALDKSIQAQVLNLLEKLKDEFSLSMIFISHDLNVIEYVSDYVMVMYLGKVVEYGPAEEVYKEQLHPYTQALVKSSPSMTRDRKKSFYVIEGEIPSPIHPPSGCRFRTRCPFAFDRCAQEVPELIHKKGEHKVSCFLYDS</sequence>
<evidence type="ECO:0000256" key="1">
    <source>
        <dbReference type="ARBA" id="ARBA00005417"/>
    </source>
</evidence>
<dbReference type="CDD" id="cd03257">
    <property type="entry name" value="ABC_NikE_OppD_transporters"/>
    <property type="match status" value="1"/>
</dbReference>
<dbReference type="InterPro" id="IPR017871">
    <property type="entry name" value="ABC_transporter-like_CS"/>
</dbReference>
<dbReference type="PANTHER" id="PTHR43776">
    <property type="entry name" value="TRANSPORT ATP-BINDING PROTEIN"/>
    <property type="match status" value="1"/>
</dbReference>
<dbReference type="InterPro" id="IPR050319">
    <property type="entry name" value="ABC_transp_ATP-bind"/>
</dbReference>
<keyword evidence="4 6" id="KW-0067">ATP-binding</keyword>
<evidence type="ECO:0000256" key="2">
    <source>
        <dbReference type="ARBA" id="ARBA00022448"/>
    </source>
</evidence>
<dbReference type="Gene3D" id="3.40.50.300">
    <property type="entry name" value="P-loop containing nucleotide triphosphate hydrolases"/>
    <property type="match status" value="1"/>
</dbReference>
<keyword evidence="3" id="KW-0547">Nucleotide-binding</keyword>
<comment type="caution">
    <text evidence="6">The sequence shown here is derived from an EMBL/GenBank/DDBJ whole genome shotgun (WGS) entry which is preliminary data.</text>
</comment>
<dbReference type="GO" id="GO:0005524">
    <property type="term" value="F:ATP binding"/>
    <property type="evidence" value="ECO:0007669"/>
    <property type="project" value="UniProtKB-KW"/>
</dbReference>
<dbReference type="InterPro" id="IPR003593">
    <property type="entry name" value="AAA+_ATPase"/>
</dbReference>
<dbReference type="InterPro" id="IPR027417">
    <property type="entry name" value="P-loop_NTPase"/>
</dbReference>